<reference evidence="1" key="2">
    <citation type="journal article" date="2015" name="Fish Shellfish Immunol.">
        <title>Early steps in the European eel (Anguilla anguilla)-Vibrio vulnificus interaction in the gills: Role of the RtxA13 toxin.</title>
        <authorList>
            <person name="Callol A."/>
            <person name="Pajuelo D."/>
            <person name="Ebbesson L."/>
            <person name="Teles M."/>
            <person name="MacKenzie S."/>
            <person name="Amaro C."/>
        </authorList>
    </citation>
    <scope>NUCLEOTIDE SEQUENCE</scope>
</reference>
<evidence type="ECO:0000313" key="1">
    <source>
        <dbReference type="EMBL" id="JAI03108.1"/>
    </source>
</evidence>
<organism evidence="1">
    <name type="scientific">Anguilla anguilla</name>
    <name type="common">European freshwater eel</name>
    <name type="synonym">Muraena anguilla</name>
    <dbReference type="NCBI Taxonomy" id="7936"/>
    <lineage>
        <taxon>Eukaryota</taxon>
        <taxon>Metazoa</taxon>
        <taxon>Chordata</taxon>
        <taxon>Craniata</taxon>
        <taxon>Vertebrata</taxon>
        <taxon>Euteleostomi</taxon>
        <taxon>Actinopterygii</taxon>
        <taxon>Neopterygii</taxon>
        <taxon>Teleostei</taxon>
        <taxon>Anguilliformes</taxon>
        <taxon>Anguillidae</taxon>
        <taxon>Anguilla</taxon>
    </lineage>
</organism>
<proteinExistence type="predicted"/>
<dbReference type="AlphaFoldDB" id="A0A0E9XK46"/>
<protein>
    <submittedName>
        <fullName evidence="1">Uncharacterized protein</fullName>
    </submittedName>
</protein>
<sequence length="88" mass="10301">MGLYCTSKVRSPFTLMRPNHGFAEGSEFKYDTNFIFFFWGRKKPKKLNQKAQHKIQNPWLLTSQCLINNSIHVRHGRMPLSRGQTVTC</sequence>
<dbReference type="EMBL" id="GBXM01005470">
    <property type="protein sequence ID" value="JAI03108.1"/>
    <property type="molecule type" value="Transcribed_RNA"/>
</dbReference>
<reference evidence="1" key="1">
    <citation type="submission" date="2014-11" db="EMBL/GenBank/DDBJ databases">
        <authorList>
            <person name="Amaro Gonzalez C."/>
        </authorList>
    </citation>
    <scope>NUCLEOTIDE SEQUENCE</scope>
</reference>
<name>A0A0E9XK46_ANGAN</name>
<accession>A0A0E9XK46</accession>